<name>A0A2A7S9U3_BURGA</name>
<sequence>MTTFRISLLAIASSSILAAITVSPAHAQASAASATQSKGTSTATASAGSTQVGDPSALIVRLTRGMTDVKTFIEPTGLIGVVAKAKGKDGVERPVMLHVDPSGREVIYGLAFDLQKNVLIGAEAVKATFGPVAATTPQHLPDAVTGGNQGASTDELEKLARSAYIETHGIGTGGPTVYAFVEPNCGWCARAVPAMLSSQRTPGTPLANATIRWIPLYFTQDAAREDSIALGSSGDGRVRLSKLFSPTANDGTPSDGELKLVQKNVELFQALGDNGTPTFYVQRAGASDARRIEGWAGIEGFAE</sequence>
<dbReference type="Proteomes" id="UP000220629">
    <property type="component" value="Unassembled WGS sequence"/>
</dbReference>
<dbReference type="EMBL" id="PDDY01000003">
    <property type="protein sequence ID" value="PEH40427.1"/>
    <property type="molecule type" value="Genomic_DNA"/>
</dbReference>
<dbReference type="AlphaFoldDB" id="A0A2A7S9U3"/>
<feature type="signal peptide" evidence="1">
    <location>
        <begin position="1"/>
        <end position="27"/>
    </location>
</feature>
<gene>
    <name evidence="2" type="ORF">CRM94_17045</name>
</gene>
<dbReference type="Gene3D" id="3.40.30.10">
    <property type="entry name" value="Glutaredoxin"/>
    <property type="match status" value="1"/>
</dbReference>
<dbReference type="InterPro" id="IPR036249">
    <property type="entry name" value="Thioredoxin-like_sf"/>
</dbReference>
<evidence type="ECO:0000313" key="2">
    <source>
        <dbReference type="EMBL" id="PEH40427.1"/>
    </source>
</evidence>
<comment type="caution">
    <text evidence="2">The sequence shown here is derived from an EMBL/GenBank/DDBJ whole genome shotgun (WGS) entry which is preliminary data.</text>
</comment>
<protein>
    <submittedName>
        <fullName evidence="2">Disulfide bond formation protein DsbG</fullName>
    </submittedName>
</protein>
<evidence type="ECO:0000313" key="3">
    <source>
        <dbReference type="Proteomes" id="UP000220629"/>
    </source>
</evidence>
<dbReference type="SUPFAM" id="SSF52833">
    <property type="entry name" value="Thioredoxin-like"/>
    <property type="match status" value="1"/>
</dbReference>
<reference evidence="3" key="1">
    <citation type="submission" date="2017-09" db="EMBL/GenBank/DDBJ databases">
        <title>FDA dAtabase for Regulatory Grade micrObial Sequences (FDA-ARGOS): Supporting development and validation of Infectious Disease Dx tests.</title>
        <authorList>
            <person name="Minogue T."/>
            <person name="Wolcott M."/>
            <person name="Wasieloski L."/>
            <person name="Aguilar W."/>
            <person name="Moore D."/>
            <person name="Tallon L."/>
            <person name="Sadzewicz L."/>
            <person name="Ott S."/>
            <person name="Zhao X."/>
            <person name="Nagaraj S."/>
            <person name="Vavikolanu K."/>
            <person name="Aluvathingal J."/>
            <person name="Nadendla S."/>
            <person name="Sichtig H."/>
        </authorList>
    </citation>
    <scope>NUCLEOTIDE SEQUENCE [LARGE SCALE GENOMIC DNA]</scope>
    <source>
        <strain evidence="3">FDAARGOS_390</strain>
    </source>
</reference>
<feature type="chain" id="PRO_5012879627" evidence="1">
    <location>
        <begin position="28"/>
        <end position="303"/>
    </location>
</feature>
<proteinExistence type="predicted"/>
<evidence type="ECO:0000256" key="1">
    <source>
        <dbReference type="SAM" id="SignalP"/>
    </source>
</evidence>
<keyword evidence="1" id="KW-0732">Signal</keyword>
<accession>A0A2A7S9U3</accession>
<dbReference type="RefSeq" id="WP_098153356.1">
    <property type="nucleotide sequence ID" value="NZ_PDDY01000003.1"/>
</dbReference>
<organism evidence="2 3">
    <name type="scientific">Burkholderia gladioli</name>
    <name type="common">Pseudomonas marginata</name>
    <name type="synonym">Phytomonas marginata</name>
    <dbReference type="NCBI Taxonomy" id="28095"/>
    <lineage>
        <taxon>Bacteria</taxon>
        <taxon>Pseudomonadati</taxon>
        <taxon>Pseudomonadota</taxon>
        <taxon>Betaproteobacteria</taxon>
        <taxon>Burkholderiales</taxon>
        <taxon>Burkholderiaceae</taxon>
        <taxon>Burkholderia</taxon>
    </lineage>
</organism>